<sequence length="25" mass="2820">MKMRLILLPSSCRGARPLPPLRALE</sequence>
<dbReference type="AlphaFoldDB" id="A0A0E9QR46"/>
<organism evidence="1">
    <name type="scientific">Anguilla anguilla</name>
    <name type="common">European freshwater eel</name>
    <name type="synonym">Muraena anguilla</name>
    <dbReference type="NCBI Taxonomy" id="7936"/>
    <lineage>
        <taxon>Eukaryota</taxon>
        <taxon>Metazoa</taxon>
        <taxon>Chordata</taxon>
        <taxon>Craniata</taxon>
        <taxon>Vertebrata</taxon>
        <taxon>Euteleostomi</taxon>
        <taxon>Actinopterygii</taxon>
        <taxon>Neopterygii</taxon>
        <taxon>Teleostei</taxon>
        <taxon>Anguilliformes</taxon>
        <taxon>Anguillidae</taxon>
        <taxon>Anguilla</taxon>
    </lineage>
</organism>
<reference evidence="1" key="1">
    <citation type="submission" date="2014-11" db="EMBL/GenBank/DDBJ databases">
        <authorList>
            <person name="Amaro Gonzalez C."/>
        </authorList>
    </citation>
    <scope>NUCLEOTIDE SEQUENCE</scope>
</reference>
<protein>
    <submittedName>
        <fullName evidence="1">Uncharacterized protein</fullName>
    </submittedName>
</protein>
<evidence type="ECO:0000313" key="1">
    <source>
        <dbReference type="EMBL" id="JAH18942.1"/>
    </source>
</evidence>
<proteinExistence type="predicted"/>
<name>A0A0E9QR46_ANGAN</name>
<reference evidence="1" key="2">
    <citation type="journal article" date="2015" name="Fish Shellfish Immunol.">
        <title>Early steps in the European eel (Anguilla anguilla)-Vibrio vulnificus interaction in the gills: Role of the RtxA13 toxin.</title>
        <authorList>
            <person name="Callol A."/>
            <person name="Pajuelo D."/>
            <person name="Ebbesson L."/>
            <person name="Teles M."/>
            <person name="MacKenzie S."/>
            <person name="Amaro C."/>
        </authorList>
    </citation>
    <scope>NUCLEOTIDE SEQUENCE</scope>
</reference>
<accession>A0A0E9QR46</accession>
<dbReference type="EMBL" id="GBXM01089635">
    <property type="protein sequence ID" value="JAH18942.1"/>
    <property type="molecule type" value="Transcribed_RNA"/>
</dbReference>